<proteinExistence type="predicted"/>
<name>A0A9D7SIJ5_9BACT</name>
<dbReference type="AlphaFoldDB" id="A0A9D7SIJ5"/>
<dbReference type="Pfam" id="PF14559">
    <property type="entry name" value="TPR_19"/>
    <property type="match status" value="1"/>
</dbReference>
<reference evidence="1" key="1">
    <citation type="submission" date="2020-10" db="EMBL/GenBank/DDBJ databases">
        <title>Connecting structure to function with the recovery of over 1000 high-quality activated sludge metagenome-assembled genomes encoding full-length rRNA genes using long-read sequencing.</title>
        <authorList>
            <person name="Singleton C.M."/>
            <person name="Petriglieri F."/>
            <person name="Kristensen J.M."/>
            <person name="Kirkegaard R.H."/>
            <person name="Michaelsen T.Y."/>
            <person name="Andersen M.H."/>
            <person name="Karst S.M."/>
            <person name="Dueholm M.S."/>
            <person name="Nielsen P.H."/>
            <person name="Albertsen M."/>
        </authorList>
    </citation>
    <scope>NUCLEOTIDE SEQUENCE</scope>
    <source>
        <strain evidence="1">Skiv_18-Q3-R9-52_MAXAC.067</strain>
    </source>
</reference>
<dbReference type="EMBL" id="JADKIO010000009">
    <property type="protein sequence ID" value="MBK9797340.1"/>
    <property type="molecule type" value="Genomic_DNA"/>
</dbReference>
<accession>A0A9D7SIJ5</accession>
<protein>
    <submittedName>
        <fullName evidence="1">Tetratricopeptide repeat protein</fullName>
    </submittedName>
</protein>
<evidence type="ECO:0000313" key="2">
    <source>
        <dbReference type="Proteomes" id="UP000886657"/>
    </source>
</evidence>
<dbReference type="SUPFAM" id="SSF53756">
    <property type="entry name" value="UDP-Glycosyltransferase/glycogen phosphorylase"/>
    <property type="match status" value="1"/>
</dbReference>
<dbReference type="Gene3D" id="3.40.50.2000">
    <property type="entry name" value="Glycogen Phosphorylase B"/>
    <property type="match status" value="1"/>
</dbReference>
<dbReference type="InterPro" id="IPR011990">
    <property type="entry name" value="TPR-like_helical_dom_sf"/>
</dbReference>
<dbReference type="SUPFAM" id="SSF48452">
    <property type="entry name" value="TPR-like"/>
    <property type="match status" value="1"/>
</dbReference>
<gene>
    <name evidence="1" type="ORF">IPP58_12760</name>
</gene>
<organism evidence="1 2">
    <name type="scientific">Candidatus Geothrix skivensis</name>
    <dbReference type="NCBI Taxonomy" id="2954439"/>
    <lineage>
        <taxon>Bacteria</taxon>
        <taxon>Pseudomonadati</taxon>
        <taxon>Acidobacteriota</taxon>
        <taxon>Holophagae</taxon>
        <taxon>Holophagales</taxon>
        <taxon>Holophagaceae</taxon>
        <taxon>Geothrix</taxon>
    </lineage>
</organism>
<comment type="caution">
    <text evidence="1">The sequence shown here is derived from an EMBL/GenBank/DDBJ whole genome shotgun (WGS) entry which is preliminary data.</text>
</comment>
<dbReference type="Proteomes" id="UP000886657">
    <property type="component" value="Unassembled WGS sequence"/>
</dbReference>
<evidence type="ECO:0000313" key="1">
    <source>
        <dbReference type="EMBL" id="MBK9797340.1"/>
    </source>
</evidence>
<sequence length="394" mass="43930">MKTQQPTLNRGLSVDPRQTELYLDLARCRWKQGELDQARIVLGAAVEQDPANLLITKFLIEVLVRQNNWPALHREMLRRAYLDYSGAALEWETCCVNLLFGVMPEGWDQHESRWNNPGLTNPKREFPQPLWDGSAFQGRTLLLHCEQGFGDTLMFVRYAPLVKALGGKVLLLAQPELVDLVATCPGVDLVIVEGSPIPPFDLHLPLMSLPRVFHTDLECIPAEIPYLDVPEQVPNREAIDALLAASRSPTRIGVSWCGNPSHARDAQRSIAPGALLPLRSLPAVAWFSFQHNVVEMPPLYGIASVAPLLSNFSDTAYALSGMDLLITVDTAMAHLAGALGIPTLLLVSFLPDWRWLMGRDDSPWYPTLRIYRQATFGDWEAPLRQMVADLTQDG</sequence>
<dbReference type="Gene3D" id="1.25.40.10">
    <property type="entry name" value="Tetratricopeptide repeat domain"/>
    <property type="match status" value="1"/>
</dbReference>